<dbReference type="InterPro" id="IPR020904">
    <property type="entry name" value="Sc_DH/Rdtase_CS"/>
</dbReference>
<evidence type="ECO:0000256" key="2">
    <source>
        <dbReference type="ARBA" id="ARBA00023002"/>
    </source>
</evidence>
<evidence type="ECO:0000313" key="3">
    <source>
        <dbReference type="EMBL" id="SHE76480.1"/>
    </source>
</evidence>
<accession>A0A1M4W5Q0</accession>
<dbReference type="PRINTS" id="PR00080">
    <property type="entry name" value="SDRFAMILY"/>
</dbReference>
<dbReference type="Proteomes" id="UP000184164">
    <property type="component" value="Unassembled WGS sequence"/>
</dbReference>
<dbReference type="Gene3D" id="3.40.50.720">
    <property type="entry name" value="NAD(P)-binding Rossmann-like Domain"/>
    <property type="match status" value="1"/>
</dbReference>
<dbReference type="STRING" id="1484053.SAMN05444274_102326"/>
<sequence length="256" mass="27311">MNSLSLFNLKGKTALITGSGSGIGLAIAEGLAGAGARIILNGRNESKLTDAEDKLQKQGFTVDKLVFDVTDSNAVNKAISEYENNTGSIDILVNNAGINIRGPFEDFDEGDWKTVLDINVNGAMIVSQVVGRYMIKRAAGKIINICSMQSELGRPTIVPYTVSKGGIKMLTRALATEWGGNNIQVNGIAPGYFETELTLPLKNDPEFDKWLCNRTPAKRWGQPAELIGAAIFLSSDASNYVNGNILSVDGGLLASV</sequence>
<dbReference type="RefSeq" id="WP_072999449.1">
    <property type="nucleotide sequence ID" value="NZ_FQUM01000002.1"/>
</dbReference>
<gene>
    <name evidence="3" type="ORF">SAMN05444274_102326</name>
</gene>
<dbReference type="PRINTS" id="PR00081">
    <property type="entry name" value="GDHRDH"/>
</dbReference>
<dbReference type="GO" id="GO:0016616">
    <property type="term" value="F:oxidoreductase activity, acting on the CH-OH group of donors, NAD or NADP as acceptor"/>
    <property type="evidence" value="ECO:0007669"/>
    <property type="project" value="TreeGrafter"/>
</dbReference>
<dbReference type="OrthoDB" id="9804104at2"/>
<dbReference type="InterPro" id="IPR002347">
    <property type="entry name" value="SDR_fam"/>
</dbReference>
<keyword evidence="4" id="KW-1185">Reference proteome</keyword>
<evidence type="ECO:0000256" key="1">
    <source>
        <dbReference type="ARBA" id="ARBA00006484"/>
    </source>
</evidence>
<dbReference type="PROSITE" id="PS00061">
    <property type="entry name" value="ADH_SHORT"/>
    <property type="match status" value="1"/>
</dbReference>
<dbReference type="FunFam" id="3.40.50.720:FF:000084">
    <property type="entry name" value="Short-chain dehydrogenase reductase"/>
    <property type="match status" value="1"/>
</dbReference>
<dbReference type="PANTHER" id="PTHR42760">
    <property type="entry name" value="SHORT-CHAIN DEHYDROGENASES/REDUCTASES FAMILY MEMBER"/>
    <property type="match status" value="1"/>
</dbReference>
<name>A0A1M4W5Q0_9BACT</name>
<keyword evidence="2" id="KW-0560">Oxidoreductase</keyword>
<dbReference type="PANTHER" id="PTHR42760:SF5">
    <property type="entry name" value="2-DEHYDRO-3-DEOXY-D-GLUCONATE 5-DEHYDROGENASE"/>
    <property type="match status" value="1"/>
</dbReference>
<dbReference type="InterPro" id="IPR036291">
    <property type="entry name" value="NAD(P)-bd_dom_sf"/>
</dbReference>
<evidence type="ECO:0000313" key="4">
    <source>
        <dbReference type="Proteomes" id="UP000184164"/>
    </source>
</evidence>
<dbReference type="Pfam" id="PF13561">
    <property type="entry name" value="adh_short_C2"/>
    <property type="match status" value="1"/>
</dbReference>
<dbReference type="CDD" id="cd05347">
    <property type="entry name" value="Ga5DH-like_SDR_c"/>
    <property type="match status" value="1"/>
</dbReference>
<protein>
    <submittedName>
        <fullName evidence="3">Gluconate 5-dehydrogenase</fullName>
    </submittedName>
</protein>
<organism evidence="3 4">
    <name type="scientific">Mariniphaga anaerophila</name>
    <dbReference type="NCBI Taxonomy" id="1484053"/>
    <lineage>
        <taxon>Bacteria</taxon>
        <taxon>Pseudomonadati</taxon>
        <taxon>Bacteroidota</taxon>
        <taxon>Bacteroidia</taxon>
        <taxon>Marinilabiliales</taxon>
        <taxon>Prolixibacteraceae</taxon>
        <taxon>Mariniphaga</taxon>
    </lineage>
</organism>
<dbReference type="EMBL" id="FQUM01000002">
    <property type="protein sequence ID" value="SHE76480.1"/>
    <property type="molecule type" value="Genomic_DNA"/>
</dbReference>
<dbReference type="SUPFAM" id="SSF51735">
    <property type="entry name" value="NAD(P)-binding Rossmann-fold domains"/>
    <property type="match status" value="1"/>
</dbReference>
<comment type="similarity">
    <text evidence="1">Belongs to the short-chain dehydrogenases/reductases (SDR) family.</text>
</comment>
<reference evidence="3 4" key="1">
    <citation type="submission" date="2016-11" db="EMBL/GenBank/DDBJ databases">
        <authorList>
            <person name="Jaros S."/>
            <person name="Januszkiewicz K."/>
            <person name="Wedrychowicz H."/>
        </authorList>
    </citation>
    <scope>NUCLEOTIDE SEQUENCE [LARGE SCALE GENOMIC DNA]</scope>
    <source>
        <strain evidence="3 4">DSM 26910</strain>
    </source>
</reference>
<proteinExistence type="inferred from homology"/>
<dbReference type="AlphaFoldDB" id="A0A1M4W5Q0"/>